<accession>A0A0M2R2W3</accession>
<organism evidence="9 10">
    <name type="scientific">Kiloniella litopenaei</name>
    <dbReference type="NCBI Taxonomy" id="1549748"/>
    <lineage>
        <taxon>Bacteria</taxon>
        <taxon>Pseudomonadati</taxon>
        <taxon>Pseudomonadota</taxon>
        <taxon>Alphaproteobacteria</taxon>
        <taxon>Rhodospirillales</taxon>
        <taxon>Kiloniellaceae</taxon>
        <taxon>Kiloniella</taxon>
    </lineage>
</organism>
<feature type="transmembrane region" description="Helical" evidence="8">
    <location>
        <begin position="12"/>
        <end position="31"/>
    </location>
</feature>
<name>A0A0M2R2W3_9PROT</name>
<feature type="transmembrane region" description="Helical" evidence="8">
    <location>
        <begin position="143"/>
        <end position="163"/>
    </location>
</feature>
<evidence type="ECO:0000313" key="9">
    <source>
        <dbReference type="EMBL" id="KKJ76006.1"/>
    </source>
</evidence>
<proteinExistence type="inferred from homology"/>
<keyword evidence="3" id="KW-1003">Cell membrane</keyword>
<evidence type="ECO:0000256" key="7">
    <source>
        <dbReference type="ARBA" id="ARBA00023136"/>
    </source>
</evidence>
<comment type="caution">
    <text evidence="9">The sequence shown here is derived from an EMBL/GenBank/DDBJ whole genome shotgun (WGS) entry which is preliminary data.</text>
</comment>
<evidence type="ECO:0000256" key="8">
    <source>
        <dbReference type="SAM" id="Phobius"/>
    </source>
</evidence>
<dbReference type="Pfam" id="PF04093">
    <property type="entry name" value="MreD"/>
    <property type="match status" value="1"/>
</dbReference>
<dbReference type="EMBL" id="LANI01000023">
    <property type="protein sequence ID" value="KKJ76006.1"/>
    <property type="molecule type" value="Genomic_DNA"/>
</dbReference>
<comment type="subcellular location">
    <subcellularLocation>
        <location evidence="1">Cell membrane</location>
        <topology evidence="1">Multi-pass membrane protein</topology>
    </subcellularLocation>
</comment>
<keyword evidence="4 8" id="KW-0812">Transmembrane</keyword>
<dbReference type="GO" id="GO:0008360">
    <property type="term" value="P:regulation of cell shape"/>
    <property type="evidence" value="ECO:0007669"/>
    <property type="project" value="UniProtKB-KW"/>
</dbReference>
<keyword evidence="6 8" id="KW-1133">Transmembrane helix</keyword>
<evidence type="ECO:0000313" key="10">
    <source>
        <dbReference type="Proteomes" id="UP000034491"/>
    </source>
</evidence>
<keyword evidence="7 8" id="KW-0472">Membrane</keyword>
<comment type="similarity">
    <text evidence="2">Belongs to the MreD family.</text>
</comment>
<evidence type="ECO:0000256" key="2">
    <source>
        <dbReference type="ARBA" id="ARBA00007776"/>
    </source>
</evidence>
<keyword evidence="10" id="KW-1185">Reference proteome</keyword>
<feature type="transmembrane region" description="Helical" evidence="8">
    <location>
        <begin position="107"/>
        <end position="131"/>
    </location>
</feature>
<dbReference type="AlphaFoldDB" id="A0A0M2R2W3"/>
<dbReference type="OrthoDB" id="7161178at2"/>
<feature type="transmembrane region" description="Helical" evidence="8">
    <location>
        <begin position="38"/>
        <end position="55"/>
    </location>
</feature>
<evidence type="ECO:0000256" key="3">
    <source>
        <dbReference type="ARBA" id="ARBA00022475"/>
    </source>
</evidence>
<evidence type="ECO:0000256" key="5">
    <source>
        <dbReference type="ARBA" id="ARBA00022960"/>
    </source>
</evidence>
<dbReference type="NCBIfam" id="TIGR03426">
    <property type="entry name" value="shape_MreD"/>
    <property type="match status" value="1"/>
</dbReference>
<dbReference type="RefSeq" id="WP_046509028.1">
    <property type="nucleotide sequence ID" value="NZ_CBDDLU010000006.1"/>
</dbReference>
<feature type="transmembrane region" description="Helical" evidence="8">
    <location>
        <begin position="75"/>
        <end position="95"/>
    </location>
</feature>
<dbReference type="InterPro" id="IPR007227">
    <property type="entry name" value="Cell_shape_determining_MreD"/>
</dbReference>
<protein>
    <submittedName>
        <fullName evidence="9">Uncharacterized protein</fullName>
    </submittedName>
</protein>
<evidence type="ECO:0000256" key="4">
    <source>
        <dbReference type="ARBA" id="ARBA00022692"/>
    </source>
</evidence>
<evidence type="ECO:0000256" key="6">
    <source>
        <dbReference type="ARBA" id="ARBA00022989"/>
    </source>
</evidence>
<dbReference type="GO" id="GO:0005886">
    <property type="term" value="C:plasma membrane"/>
    <property type="evidence" value="ECO:0007669"/>
    <property type="project" value="UniProtKB-SubCell"/>
</dbReference>
<reference evidence="9 10" key="1">
    <citation type="submission" date="2015-03" db="EMBL/GenBank/DDBJ databases">
        <title>Genome sequence of Kiloniella sp. P1-1, isolated from the gut microflora of Pacific white shrimp, Penaeus vannamei.</title>
        <authorList>
            <person name="Shao Z."/>
            <person name="Wang L."/>
            <person name="Li X."/>
        </authorList>
    </citation>
    <scope>NUCLEOTIDE SEQUENCE [LARGE SCALE GENOMIC DNA]</scope>
    <source>
        <strain evidence="9 10">P1-1</strain>
    </source>
</reference>
<keyword evidence="5" id="KW-0133">Cell shape</keyword>
<dbReference type="Proteomes" id="UP000034491">
    <property type="component" value="Unassembled WGS sequence"/>
</dbReference>
<sequence length="170" mass="19388">MNPTFWQRIDGLARSACPFTITLLLTILFLVPLRIPNLAEVIPSILLISVFYWTLYRPDLMPIWAVFGLAFIHDLLSGILLGVGPLILLLFCLALNSQRKFLVGASFPALWINFFILSSLAFLFKWVLIYVLEPGIPDYRPVIFQNLTTVAVYPAFSWIFALIQRTLLKD</sequence>
<evidence type="ECO:0000256" key="1">
    <source>
        <dbReference type="ARBA" id="ARBA00004651"/>
    </source>
</evidence>
<dbReference type="STRING" id="1549748.WH95_15725"/>
<gene>
    <name evidence="9" type="ORF">WH95_15725</name>
</gene>